<evidence type="ECO:0000313" key="1">
    <source>
        <dbReference type="EMBL" id="MDQ0463352.1"/>
    </source>
</evidence>
<dbReference type="EMBL" id="JAUSVS010000002">
    <property type="protein sequence ID" value="MDQ0463352.1"/>
    <property type="molecule type" value="Genomic_DNA"/>
</dbReference>
<accession>A0ABU0IQX4</accession>
<name>A0ABU0IQX4_9CAUL</name>
<sequence length="132" mass="14703">MASIMTSNYRRNALDHFEPEPDSDPQAQRRLRGLLEQIDYTAYAANKEILAQTVGATGLAQFQHLAVASASARARWVKEALTYATQGQTLSAEQVARLTALRSAYEELTEAYEAMRRMVERGYLAYESTPAA</sequence>
<reference evidence="1 2" key="1">
    <citation type="submission" date="2023-07" db="EMBL/GenBank/DDBJ databases">
        <title>Genomic Encyclopedia of Type Strains, Phase IV (KMG-IV): sequencing the most valuable type-strain genomes for metagenomic binning, comparative biology and taxonomic classification.</title>
        <authorList>
            <person name="Goeker M."/>
        </authorList>
    </citation>
    <scope>NUCLEOTIDE SEQUENCE [LARGE SCALE GENOMIC DNA]</scope>
    <source>
        <strain evidence="1 2">DSM 18695</strain>
    </source>
</reference>
<organism evidence="1 2">
    <name type="scientific">Caulobacter ginsengisoli</name>
    <dbReference type="NCBI Taxonomy" id="400775"/>
    <lineage>
        <taxon>Bacteria</taxon>
        <taxon>Pseudomonadati</taxon>
        <taxon>Pseudomonadota</taxon>
        <taxon>Alphaproteobacteria</taxon>
        <taxon>Caulobacterales</taxon>
        <taxon>Caulobacteraceae</taxon>
        <taxon>Caulobacter</taxon>
    </lineage>
</organism>
<dbReference type="Proteomes" id="UP001228905">
    <property type="component" value="Unassembled WGS sequence"/>
</dbReference>
<dbReference type="RefSeq" id="WP_307347143.1">
    <property type="nucleotide sequence ID" value="NZ_JAUSVS010000002.1"/>
</dbReference>
<keyword evidence="2" id="KW-1185">Reference proteome</keyword>
<comment type="caution">
    <text evidence="1">The sequence shown here is derived from an EMBL/GenBank/DDBJ whole genome shotgun (WGS) entry which is preliminary data.</text>
</comment>
<protein>
    <submittedName>
        <fullName evidence="1">Uncharacterized protein</fullName>
    </submittedName>
</protein>
<gene>
    <name evidence="1" type="ORF">QO010_001123</name>
</gene>
<evidence type="ECO:0000313" key="2">
    <source>
        <dbReference type="Proteomes" id="UP001228905"/>
    </source>
</evidence>
<proteinExistence type="predicted"/>